<keyword evidence="6" id="KW-1185">Reference proteome</keyword>
<reference evidence="5 6" key="1">
    <citation type="submission" date="2015-11" db="EMBL/GenBank/DDBJ databases">
        <title>Draft genome of Sulfurovum riftiae 1812E, a member of the Epsilonproteobacteria isolated from the tube of the deep-sea hydrothermal vent tubewom Riftia pachyptila.</title>
        <authorList>
            <person name="Vetriani C."/>
            <person name="Giovannelli D."/>
        </authorList>
    </citation>
    <scope>NUCLEOTIDE SEQUENCE [LARGE SCALE GENOMIC DNA]</scope>
    <source>
        <strain evidence="5 6">1812E</strain>
    </source>
</reference>
<name>A0A151CGI0_9BACT</name>
<dbReference type="Proteomes" id="UP000075359">
    <property type="component" value="Unassembled WGS sequence"/>
</dbReference>
<dbReference type="OrthoDB" id="9766715at2"/>
<dbReference type="SUPFAM" id="SSF52518">
    <property type="entry name" value="Thiamin diphosphate-binding fold (THDP-binding)"/>
    <property type="match status" value="1"/>
</dbReference>
<keyword evidence="2" id="KW-0560">Oxidoreductase</keyword>
<comment type="caution">
    <text evidence="5">The sequence shown here is derived from an EMBL/GenBank/DDBJ whole genome shotgun (WGS) entry which is preliminary data.</text>
</comment>
<keyword evidence="5" id="KW-0670">Pyruvate</keyword>
<dbReference type="PANTHER" id="PTHR11516">
    <property type="entry name" value="PYRUVATE DEHYDROGENASE E1 COMPONENT, ALPHA SUBUNIT BACTERIAL AND ORGANELLAR"/>
    <property type="match status" value="1"/>
</dbReference>
<sequence>MNKLLAEEIYYEMVLGRLFELAAKEHYMAGDIAGFLHLDIGQEGFSVAAMKAFEKGDVFTTYREHVMAIARGMDPKAVMAELFGKATGVSRGRGGSMHLFDPSHFFYGGDAIVGGQIPNAVGCAYARKYQGRDDGVMVIFGDGATNGGAFFESLNIASTQKLPLLFVCENNGYAIGTKITRVAPFEKQAKKAEPYMVTMEVDGMDAIAVYEAVREAQHLIQSGHGPVFLEAMTCRYEGHSMSDPATYRSKEELAICKAKDPIERMEKVLTTTYGMGTEQLEALKARAQQTVDDAVAFADASAEPELKELFEDIFCKGCANV</sequence>
<dbReference type="InterPro" id="IPR029061">
    <property type="entry name" value="THDP-binding"/>
</dbReference>
<organism evidence="5 6">
    <name type="scientific">Sulfurovum riftiae</name>
    <dbReference type="NCBI Taxonomy" id="1630136"/>
    <lineage>
        <taxon>Bacteria</taxon>
        <taxon>Pseudomonadati</taxon>
        <taxon>Campylobacterota</taxon>
        <taxon>Epsilonproteobacteria</taxon>
        <taxon>Campylobacterales</taxon>
        <taxon>Sulfurovaceae</taxon>
        <taxon>Sulfurovum</taxon>
    </lineage>
</organism>
<proteinExistence type="predicted"/>
<gene>
    <name evidence="5" type="ORF">AS592_07340</name>
</gene>
<feature type="domain" description="Dehydrogenase E1 component" evidence="4">
    <location>
        <begin position="12"/>
        <end position="306"/>
    </location>
</feature>
<evidence type="ECO:0000256" key="2">
    <source>
        <dbReference type="ARBA" id="ARBA00023002"/>
    </source>
</evidence>
<dbReference type="EMBL" id="LNKT01000023">
    <property type="protein sequence ID" value="KYJ86607.1"/>
    <property type="molecule type" value="Genomic_DNA"/>
</dbReference>
<accession>A0A151CGI0</accession>
<keyword evidence="3" id="KW-0786">Thiamine pyrophosphate</keyword>
<evidence type="ECO:0000313" key="5">
    <source>
        <dbReference type="EMBL" id="KYJ86607.1"/>
    </source>
</evidence>
<evidence type="ECO:0000259" key="4">
    <source>
        <dbReference type="Pfam" id="PF00676"/>
    </source>
</evidence>
<dbReference type="GO" id="GO:0006086">
    <property type="term" value="P:pyruvate decarboxylation to acetyl-CoA"/>
    <property type="evidence" value="ECO:0007669"/>
    <property type="project" value="TreeGrafter"/>
</dbReference>
<dbReference type="PANTHER" id="PTHR11516:SF60">
    <property type="entry name" value="PYRUVATE DEHYDROGENASE E1 COMPONENT SUBUNIT ALPHA"/>
    <property type="match status" value="1"/>
</dbReference>
<dbReference type="GO" id="GO:0004739">
    <property type="term" value="F:pyruvate dehydrogenase (acetyl-transferring) activity"/>
    <property type="evidence" value="ECO:0007669"/>
    <property type="project" value="TreeGrafter"/>
</dbReference>
<dbReference type="CDD" id="cd02000">
    <property type="entry name" value="TPP_E1_PDC_ADC_BCADC"/>
    <property type="match status" value="1"/>
</dbReference>
<evidence type="ECO:0000256" key="3">
    <source>
        <dbReference type="ARBA" id="ARBA00023052"/>
    </source>
</evidence>
<dbReference type="InterPro" id="IPR001017">
    <property type="entry name" value="DH_E1"/>
</dbReference>
<dbReference type="Pfam" id="PF00676">
    <property type="entry name" value="E1_dh"/>
    <property type="match status" value="1"/>
</dbReference>
<evidence type="ECO:0000313" key="6">
    <source>
        <dbReference type="Proteomes" id="UP000075359"/>
    </source>
</evidence>
<dbReference type="InterPro" id="IPR050642">
    <property type="entry name" value="PDH_E1_Alpha_Subunit"/>
</dbReference>
<dbReference type="Gene3D" id="3.40.50.970">
    <property type="match status" value="1"/>
</dbReference>
<dbReference type="AlphaFoldDB" id="A0A151CGI0"/>
<comment type="cofactor">
    <cofactor evidence="1">
        <name>thiamine diphosphate</name>
        <dbReference type="ChEBI" id="CHEBI:58937"/>
    </cofactor>
</comment>
<dbReference type="STRING" id="1630136.AS592_07340"/>
<protein>
    <submittedName>
        <fullName evidence="5">Pyruvate dehydrogenase</fullName>
    </submittedName>
</protein>
<evidence type="ECO:0000256" key="1">
    <source>
        <dbReference type="ARBA" id="ARBA00001964"/>
    </source>
</evidence>
<dbReference type="RefSeq" id="WP_067330965.1">
    <property type="nucleotide sequence ID" value="NZ_LNKT01000023.1"/>
</dbReference>